<dbReference type="Pfam" id="PF03109">
    <property type="entry name" value="ABC1"/>
    <property type="match status" value="1"/>
</dbReference>
<accession>F0ZCW3</accession>
<comment type="similarity">
    <text evidence="1">Belongs to the protein kinase superfamily. ADCK protein kinase family.</text>
</comment>
<keyword evidence="5" id="KW-1185">Reference proteome</keyword>
<dbReference type="InterPro" id="IPR011009">
    <property type="entry name" value="Kinase-like_dom_sf"/>
</dbReference>
<organism evidence="4 5">
    <name type="scientific">Dictyostelium purpureum</name>
    <name type="common">Slime mold</name>
    <dbReference type="NCBI Taxonomy" id="5786"/>
    <lineage>
        <taxon>Eukaryota</taxon>
        <taxon>Amoebozoa</taxon>
        <taxon>Evosea</taxon>
        <taxon>Eumycetozoa</taxon>
        <taxon>Dictyostelia</taxon>
        <taxon>Dictyosteliales</taxon>
        <taxon>Dictyosteliaceae</taxon>
        <taxon>Dictyostelium</taxon>
    </lineage>
</organism>
<feature type="compositionally biased region" description="Basic and acidic residues" evidence="2">
    <location>
        <begin position="143"/>
        <end position="157"/>
    </location>
</feature>
<gene>
    <name evidence="4" type="ORF">DICPUDRAFT_16409</name>
</gene>
<dbReference type="CDD" id="cd13969">
    <property type="entry name" value="ADCK1-like"/>
    <property type="match status" value="1"/>
</dbReference>
<dbReference type="eggNOG" id="KOG1235">
    <property type="taxonomic scope" value="Eukaryota"/>
</dbReference>
<dbReference type="SUPFAM" id="SSF56112">
    <property type="entry name" value="Protein kinase-like (PK-like)"/>
    <property type="match status" value="1"/>
</dbReference>
<evidence type="ECO:0000259" key="3">
    <source>
        <dbReference type="Pfam" id="PF03109"/>
    </source>
</evidence>
<dbReference type="OMA" id="MAKTCIK"/>
<dbReference type="VEuPathDB" id="AmoebaDB:DICPUDRAFT_16409"/>
<feature type="non-terminal residue" evidence="4">
    <location>
        <position position="647"/>
    </location>
</feature>
<dbReference type="GeneID" id="10502562"/>
<dbReference type="AlphaFoldDB" id="F0ZCW3"/>
<dbReference type="InParanoid" id="F0ZCW3"/>
<evidence type="ECO:0000256" key="2">
    <source>
        <dbReference type="SAM" id="MobiDB-lite"/>
    </source>
</evidence>
<evidence type="ECO:0000256" key="1">
    <source>
        <dbReference type="ARBA" id="ARBA00009670"/>
    </source>
</evidence>
<reference evidence="5" key="1">
    <citation type="journal article" date="2011" name="Genome Biol.">
        <title>Comparative genomics of the social amoebae Dictyostelium discoideum and Dictyostelium purpureum.</title>
        <authorList>
            <consortium name="US DOE Joint Genome Institute (JGI-PGF)"/>
            <person name="Sucgang R."/>
            <person name="Kuo A."/>
            <person name="Tian X."/>
            <person name="Salerno W."/>
            <person name="Parikh A."/>
            <person name="Feasley C.L."/>
            <person name="Dalin E."/>
            <person name="Tu H."/>
            <person name="Huang E."/>
            <person name="Barry K."/>
            <person name="Lindquist E."/>
            <person name="Shapiro H."/>
            <person name="Bruce D."/>
            <person name="Schmutz J."/>
            <person name="Salamov A."/>
            <person name="Fey P."/>
            <person name="Gaudet P."/>
            <person name="Anjard C."/>
            <person name="Babu M.M."/>
            <person name="Basu S."/>
            <person name="Bushmanova Y."/>
            <person name="van der Wel H."/>
            <person name="Katoh-Kurasawa M."/>
            <person name="Dinh C."/>
            <person name="Coutinho P.M."/>
            <person name="Saito T."/>
            <person name="Elias M."/>
            <person name="Schaap P."/>
            <person name="Kay R.R."/>
            <person name="Henrissat B."/>
            <person name="Eichinger L."/>
            <person name="Rivero F."/>
            <person name="Putnam N.H."/>
            <person name="West C.M."/>
            <person name="Loomis W.F."/>
            <person name="Chisholm R.L."/>
            <person name="Shaulsky G."/>
            <person name="Strassmann J.E."/>
            <person name="Queller D.C."/>
            <person name="Kuspa A."/>
            <person name="Grigoriev I.V."/>
        </authorList>
    </citation>
    <scope>NUCLEOTIDE SEQUENCE [LARGE SCALE GENOMIC DNA]</scope>
    <source>
        <strain evidence="5">QSDP1</strain>
    </source>
</reference>
<dbReference type="InterPro" id="IPR045307">
    <property type="entry name" value="ADCK1_dom"/>
</dbReference>
<proteinExistence type="inferred from homology"/>
<name>F0ZCW3_DICPU</name>
<dbReference type="InterPro" id="IPR004147">
    <property type="entry name" value="ABC1_dom"/>
</dbReference>
<dbReference type="OrthoDB" id="427480at2759"/>
<dbReference type="EMBL" id="GL870981">
    <property type="protein sequence ID" value="EGC38206.1"/>
    <property type="molecule type" value="Genomic_DNA"/>
</dbReference>
<evidence type="ECO:0000313" key="5">
    <source>
        <dbReference type="Proteomes" id="UP000001064"/>
    </source>
</evidence>
<dbReference type="PANTHER" id="PTHR43173">
    <property type="entry name" value="ABC1 FAMILY PROTEIN"/>
    <property type="match status" value="1"/>
</dbReference>
<feature type="region of interest" description="Disordered" evidence="2">
    <location>
        <begin position="91"/>
        <end position="113"/>
    </location>
</feature>
<dbReference type="InterPro" id="IPR051130">
    <property type="entry name" value="Mito_struct-func_regulator"/>
</dbReference>
<feature type="domain" description="ABC1 atypical kinase-like" evidence="3">
    <location>
        <begin position="277"/>
        <end position="522"/>
    </location>
</feature>
<dbReference type="PANTHER" id="PTHR43173:SF41">
    <property type="entry name" value="SERINE_THREONINE-PROTEIN KINASE ABKB-RELATED"/>
    <property type="match status" value="1"/>
</dbReference>
<feature type="region of interest" description="Disordered" evidence="2">
    <location>
        <begin position="126"/>
        <end position="158"/>
    </location>
</feature>
<dbReference type="RefSeq" id="XP_003285244.1">
    <property type="nucleotide sequence ID" value="XM_003285196.1"/>
</dbReference>
<evidence type="ECO:0000313" key="4">
    <source>
        <dbReference type="EMBL" id="EGC38206.1"/>
    </source>
</evidence>
<dbReference type="KEGG" id="dpp:DICPUDRAFT_16409"/>
<protein>
    <recommendedName>
        <fullName evidence="3">ABC1 atypical kinase-like domain-containing protein</fullName>
    </recommendedName>
</protein>
<feature type="compositionally biased region" description="Low complexity" evidence="2">
    <location>
        <begin position="97"/>
        <end position="107"/>
    </location>
</feature>
<dbReference type="Proteomes" id="UP000001064">
    <property type="component" value="Unassembled WGS sequence"/>
</dbReference>
<sequence length="647" mass="74054">MNQIHATFKKGITNITQQCNVNSILTSTTRNCKTTTTKTYNPKYFTTATTSALNLKNKNIKQLNASNNIFNSNCYNNDLLIKREYATIGNTPPNRQSVSSTSAAAAAPEPISQSNVANPTLEAVFEEKPQEQEQQKQQQQKQHNKENQEKGEQEQKKSNIFNSRNVTIGVLALLAISTKIAFDPPKNMNYIDFAFVRNLRVLYAGFKITFYYKYYLFGLNRGDPGYAENIQLAHRDASRAMVQLCELNKGIFIKIAQILASLDHILPVEYTKTLSVFQDHAPYEAFDQVEKLFIAETGKHPDEIFVDFERIPINSASLAQVHKAKLKLENGELAEVAVKVQYPGLNGKFQKDLDSVNNVLDYVCFFFPSFTFSWLLPEATSCLQQELDFVNEGKNSEKMAHLFKDNQQLSVPKVYWENTTKRILTMEFIHGVRIDNKEGLNKLGIDFKELYYLFSDIFAEQIFVHGFLHSDPHPGNIFVRKTSKGKPEIVLLDHGLYREIDDQVRLDFCHFWKSLSLGDMKSSQYYAERLGAGQFSKHLGTLLNLKPEESRENLRNMKRELGDQTLMAINSILQNLPKEILLVLKTNNLIRQITTHFGIENGFLNMAKTCIKGIYNDNTILSKLKYYVTLCIFNIEIKLINYLKKNQ</sequence>
<dbReference type="STRING" id="5786.F0ZCW3"/>